<evidence type="ECO:0000313" key="1">
    <source>
        <dbReference type="EMBL" id="RUT07039.1"/>
    </source>
</evidence>
<dbReference type="AlphaFoldDB" id="A0A3S1DBP2"/>
<evidence type="ECO:0000313" key="2">
    <source>
        <dbReference type="Proteomes" id="UP000271624"/>
    </source>
</evidence>
<organism evidence="1 2">
    <name type="scientific">Dulcicalothrix desertica PCC 7102</name>
    <dbReference type="NCBI Taxonomy" id="232991"/>
    <lineage>
        <taxon>Bacteria</taxon>
        <taxon>Bacillati</taxon>
        <taxon>Cyanobacteriota</taxon>
        <taxon>Cyanophyceae</taxon>
        <taxon>Nostocales</taxon>
        <taxon>Calotrichaceae</taxon>
        <taxon>Dulcicalothrix</taxon>
    </lineage>
</organism>
<dbReference type="RefSeq" id="WP_127080897.1">
    <property type="nucleotide sequence ID" value="NZ_RSCL01000005.1"/>
</dbReference>
<keyword evidence="2" id="KW-1185">Reference proteome</keyword>
<comment type="caution">
    <text evidence="1">The sequence shown here is derived from an EMBL/GenBank/DDBJ whole genome shotgun (WGS) entry which is preliminary data.</text>
</comment>
<reference evidence="1" key="1">
    <citation type="submission" date="2018-12" db="EMBL/GenBank/DDBJ databases">
        <authorList>
            <person name="Will S."/>
            <person name="Neumann-Schaal M."/>
            <person name="Henke P."/>
        </authorList>
    </citation>
    <scope>NUCLEOTIDE SEQUENCE</scope>
    <source>
        <strain evidence="1">PCC 7102</strain>
    </source>
</reference>
<gene>
    <name evidence="1" type="ORF">DSM106972_023000</name>
</gene>
<dbReference type="Proteomes" id="UP000271624">
    <property type="component" value="Unassembled WGS sequence"/>
</dbReference>
<sequence>MYNQDLEQEFKDFDTAVNLLVDVLKLQDKDLVKICEEALSNLLGSEEATHMLNAAMFQLAETAPDTCYWTWHNFPELQVCLDLKEHVCMFVVQKLIKKGFILGKDFSTDIHGEILVSRETRVSIMLDSVPSEWKFIKSVLQIAE</sequence>
<proteinExistence type="predicted"/>
<protein>
    <submittedName>
        <fullName evidence="1">Uncharacterized protein</fullName>
    </submittedName>
</protein>
<name>A0A3S1DBP2_9CYAN</name>
<accession>A0A3S1DBP2</accession>
<reference evidence="1" key="2">
    <citation type="journal article" date="2019" name="Genome Biol. Evol.">
        <title>Day and night: Metabolic profiles and evolutionary relationships of six axenic non-marine cyanobacteria.</title>
        <authorList>
            <person name="Will S.E."/>
            <person name="Henke P."/>
            <person name="Boedeker C."/>
            <person name="Huang S."/>
            <person name="Brinkmann H."/>
            <person name="Rohde M."/>
            <person name="Jarek M."/>
            <person name="Friedl T."/>
            <person name="Seufert S."/>
            <person name="Schumacher M."/>
            <person name="Overmann J."/>
            <person name="Neumann-Schaal M."/>
            <person name="Petersen J."/>
        </authorList>
    </citation>
    <scope>NUCLEOTIDE SEQUENCE [LARGE SCALE GENOMIC DNA]</scope>
    <source>
        <strain evidence="1">PCC 7102</strain>
    </source>
</reference>
<dbReference type="EMBL" id="RSCL01000005">
    <property type="protein sequence ID" value="RUT07039.1"/>
    <property type="molecule type" value="Genomic_DNA"/>
</dbReference>
<dbReference type="OrthoDB" id="529205at2"/>